<comment type="caution">
    <text evidence="2">The sequence shown here is derived from an EMBL/GenBank/DDBJ whole genome shotgun (WGS) entry which is preliminary data.</text>
</comment>
<accession>A0ABD0LFR8</accession>
<gene>
    <name evidence="2" type="ORF">BaRGS_00010485</name>
</gene>
<feature type="compositionally biased region" description="Polar residues" evidence="1">
    <location>
        <begin position="42"/>
        <end position="58"/>
    </location>
</feature>
<dbReference type="EMBL" id="JACVVK020000052">
    <property type="protein sequence ID" value="KAK7498225.1"/>
    <property type="molecule type" value="Genomic_DNA"/>
</dbReference>
<keyword evidence="3" id="KW-1185">Reference proteome</keyword>
<feature type="compositionally biased region" description="Basic and acidic residues" evidence="1">
    <location>
        <begin position="65"/>
        <end position="92"/>
    </location>
</feature>
<feature type="compositionally biased region" description="Low complexity" evidence="1">
    <location>
        <begin position="102"/>
        <end position="112"/>
    </location>
</feature>
<dbReference type="Proteomes" id="UP001519460">
    <property type="component" value="Unassembled WGS sequence"/>
</dbReference>
<organism evidence="2 3">
    <name type="scientific">Batillaria attramentaria</name>
    <dbReference type="NCBI Taxonomy" id="370345"/>
    <lineage>
        <taxon>Eukaryota</taxon>
        <taxon>Metazoa</taxon>
        <taxon>Spiralia</taxon>
        <taxon>Lophotrochozoa</taxon>
        <taxon>Mollusca</taxon>
        <taxon>Gastropoda</taxon>
        <taxon>Caenogastropoda</taxon>
        <taxon>Sorbeoconcha</taxon>
        <taxon>Cerithioidea</taxon>
        <taxon>Batillariidae</taxon>
        <taxon>Batillaria</taxon>
    </lineage>
</organism>
<reference evidence="2 3" key="1">
    <citation type="journal article" date="2023" name="Sci. Data">
        <title>Genome assembly of the Korean intertidal mud-creeper Batillaria attramentaria.</title>
        <authorList>
            <person name="Patra A.K."/>
            <person name="Ho P.T."/>
            <person name="Jun S."/>
            <person name="Lee S.J."/>
            <person name="Kim Y."/>
            <person name="Won Y.J."/>
        </authorList>
    </citation>
    <scope>NUCLEOTIDE SEQUENCE [LARGE SCALE GENOMIC DNA]</scope>
    <source>
        <strain evidence="2">Wonlab-2016</strain>
    </source>
</reference>
<name>A0ABD0LFR8_9CAEN</name>
<sequence>MNALSKLVFQAADAFAPMSSVQLNGGPGNARAGNSKIGISRSLENTKLTDRSSSSSNGVGHRAGGSKDIEFLESADSDRDNSGGTSSERRSSQDGTTPTFYVPTDEPVTVEPVTVDVTTTVIDETDTLSTRL</sequence>
<evidence type="ECO:0000313" key="2">
    <source>
        <dbReference type="EMBL" id="KAK7498225.1"/>
    </source>
</evidence>
<protein>
    <submittedName>
        <fullName evidence="2">Uncharacterized protein</fullName>
    </submittedName>
</protein>
<evidence type="ECO:0000256" key="1">
    <source>
        <dbReference type="SAM" id="MobiDB-lite"/>
    </source>
</evidence>
<dbReference type="AlphaFoldDB" id="A0ABD0LFR8"/>
<proteinExistence type="predicted"/>
<feature type="region of interest" description="Disordered" evidence="1">
    <location>
        <begin position="19"/>
        <end position="112"/>
    </location>
</feature>
<evidence type="ECO:0000313" key="3">
    <source>
        <dbReference type="Proteomes" id="UP001519460"/>
    </source>
</evidence>